<dbReference type="InterPro" id="IPR016134">
    <property type="entry name" value="Dockerin_dom"/>
</dbReference>
<dbReference type="Proteomes" id="UP000663722">
    <property type="component" value="Chromosome"/>
</dbReference>
<dbReference type="GO" id="GO:0030246">
    <property type="term" value="F:carbohydrate binding"/>
    <property type="evidence" value="ECO:0007669"/>
    <property type="project" value="InterPro"/>
</dbReference>
<dbReference type="InterPro" id="IPR002102">
    <property type="entry name" value="Cohesin_dom"/>
</dbReference>
<dbReference type="InterPro" id="IPR008965">
    <property type="entry name" value="CBM2/CBM3_carb-bd_dom_sf"/>
</dbReference>
<evidence type="ECO:0000313" key="2">
    <source>
        <dbReference type="EMBL" id="QTA84714.1"/>
    </source>
</evidence>
<dbReference type="Gene3D" id="2.60.40.680">
    <property type="match status" value="1"/>
</dbReference>
<feature type="domain" description="Dockerin" evidence="1">
    <location>
        <begin position="808"/>
        <end position="870"/>
    </location>
</feature>
<dbReference type="KEGG" id="dmm:dnm_007130"/>
<reference evidence="2" key="1">
    <citation type="journal article" date="2021" name="Microb. Physiol.">
        <title>Proteogenomic Insights into the Physiology of Marine, Sulfate-Reducing, Filamentous Desulfonema limicola and Desulfonema magnum.</title>
        <authorList>
            <person name="Schnaars V."/>
            <person name="Wohlbrand L."/>
            <person name="Scheve S."/>
            <person name="Hinrichs C."/>
            <person name="Reinhardt R."/>
            <person name="Rabus R."/>
        </authorList>
    </citation>
    <scope>NUCLEOTIDE SEQUENCE</scope>
    <source>
        <strain evidence="2">4be13</strain>
    </source>
</reference>
<dbReference type="CDD" id="cd14256">
    <property type="entry name" value="Dockerin_I"/>
    <property type="match status" value="1"/>
</dbReference>
<protein>
    <submittedName>
        <fullName evidence="2">Cohesin domain-containing protein</fullName>
    </submittedName>
</protein>
<evidence type="ECO:0000313" key="3">
    <source>
        <dbReference type="Proteomes" id="UP000663722"/>
    </source>
</evidence>
<dbReference type="SUPFAM" id="SSF49384">
    <property type="entry name" value="Carbohydrate-binding domain"/>
    <property type="match status" value="1"/>
</dbReference>
<dbReference type="CDD" id="cd08547">
    <property type="entry name" value="Type_II_cohesin"/>
    <property type="match status" value="1"/>
</dbReference>
<dbReference type="PROSITE" id="PS51766">
    <property type="entry name" value="DOCKERIN"/>
    <property type="match status" value="1"/>
</dbReference>
<gene>
    <name evidence="2" type="ORF">dnm_007130</name>
</gene>
<name>A0A975BGD6_9BACT</name>
<dbReference type="InterPro" id="IPR044060">
    <property type="entry name" value="Bacterial_rp_domain"/>
</dbReference>
<sequence length="870" mass="93301">MSGLFFTKKQKEQLMRKTSFFIILFSMLFISSQLYALTIKIDPDIIDPGKTSTFDVVIEDASDLGAFEFDLGYDAGVVTIESITLGDFLESTGRNATLLPSETDNSLGKLHFGTFTSAPDGQPDTEGPSGNGTLATVNFSVDMESDFWESHSESVLEFNTNRSYLTDTEANAFSDAEWRGAIIAPTFKLTANAGNHGTISPEGELIVKAGSNQIFNITPEACYNIADVQVDGDTVGAVSFYTFDSIDGDHTITASFTSKPPLSIEASSGEGGSISPSGTVPVNCGASKTFSITPGTTLPDQCYHIKNVIVDGVSKGAITSHTFENVTGNHTISATFALNDYTITASAGAGGTISPSGTVPVPCGDQTFTITPDTGYHIEDVLKDGDSQGPVTSCKFENITENHNITATFAVNPPNVYTITPIAEEHGNIDPSEPQQVTAGSKKTFTIIPEDCYQIANVTTDGNSVMANVQLNDDLSGIYTFESVDKHSEIKAVFEKMTYSIKVITNEGGSVTPPDGTNVECGNDQTFEITPDDCYEIKNIKIDGESISPVSSYMFFNVRTGHTIEVEFGKIVYTITATSEGSGSISPAGEITVECGDNKIIEFTSEEGFEVVEVTTDGKLAPGAKTSHTFENVTSDHRIHVIFGSHIITASAGANGKIEPEGDVKVDHGKSYVFTMTPDLSYHIADVSIDDHSVMEYVELDEESGAGTYEFKKVTEAHAIYVIFGPHTITASAEANGTIEPSGEVKAEHGEDRLFTITPDDFYQIGDIRADGDSIMDYVDIDEASGIGTYEFKNVTQDHTIEAVSFECAVAMGDIDGNKKIDIKDAVLILKLLSGADIDEEKLPVACSDVNGDENLGMEELLYILKTLTE</sequence>
<dbReference type="AlphaFoldDB" id="A0A975BGD6"/>
<proteinExistence type="predicted"/>
<evidence type="ECO:0000259" key="1">
    <source>
        <dbReference type="PROSITE" id="PS51766"/>
    </source>
</evidence>
<dbReference type="SUPFAM" id="SSF63446">
    <property type="entry name" value="Type I dockerin domain"/>
    <property type="match status" value="1"/>
</dbReference>
<accession>A0A975BGD6</accession>
<keyword evidence="3" id="KW-1185">Reference proteome</keyword>
<dbReference type="InterPro" id="IPR036439">
    <property type="entry name" value="Dockerin_dom_sf"/>
</dbReference>
<dbReference type="Pfam" id="PF18998">
    <property type="entry name" value="Flg_new_2"/>
    <property type="match status" value="3"/>
</dbReference>
<organism evidence="2 3">
    <name type="scientific">Desulfonema magnum</name>
    <dbReference type="NCBI Taxonomy" id="45655"/>
    <lineage>
        <taxon>Bacteria</taxon>
        <taxon>Pseudomonadati</taxon>
        <taxon>Thermodesulfobacteriota</taxon>
        <taxon>Desulfobacteria</taxon>
        <taxon>Desulfobacterales</taxon>
        <taxon>Desulfococcaceae</taxon>
        <taxon>Desulfonema</taxon>
    </lineage>
</organism>
<dbReference type="Pfam" id="PF00963">
    <property type="entry name" value="Cohesin"/>
    <property type="match status" value="1"/>
</dbReference>
<dbReference type="EMBL" id="CP061800">
    <property type="protein sequence ID" value="QTA84714.1"/>
    <property type="molecule type" value="Genomic_DNA"/>
</dbReference>
<dbReference type="Gene3D" id="1.10.1330.10">
    <property type="entry name" value="Dockerin domain"/>
    <property type="match status" value="1"/>
</dbReference>
<dbReference type="GO" id="GO:0000272">
    <property type="term" value="P:polysaccharide catabolic process"/>
    <property type="evidence" value="ECO:0007669"/>
    <property type="project" value="InterPro"/>
</dbReference>